<evidence type="ECO:0000256" key="5">
    <source>
        <dbReference type="ARBA" id="ARBA00023004"/>
    </source>
</evidence>
<dbReference type="GO" id="GO:0051537">
    <property type="term" value="F:2 iron, 2 sulfur cluster binding"/>
    <property type="evidence" value="ECO:0007669"/>
    <property type="project" value="UniProtKB-KW"/>
</dbReference>
<evidence type="ECO:0000259" key="7">
    <source>
        <dbReference type="PROSITE" id="PS51296"/>
    </source>
</evidence>
<dbReference type="InterPro" id="IPR017941">
    <property type="entry name" value="Rieske_2Fe-2S"/>
</dbReference>
<keyword evidence="8" id="KW-0223">Dioxygenase</keyword>
<dbReference type="PROSITE" id="PS51296">
    <property type="entry name" value="RIESKE"/>
    <property type="match status" value="1"/>
</dbReference>
<dbReference type="AlphaFoldDB" id="A0A838L3J2"/>
<sequence length="387" mass="43348">MDQPTPRDLLTPGQQKLLEAMPALDEIRLPEVRDSIPASHYTDPARFDAEMASIFRKVPVIAGPSALLPKPREYASVDIVGMPVLLTRTKDGTAKAFANVCRHRGMKLCLSKDPVSAGRLVCPYHAWTYDLEGRLIGLPRSETFPGLEKSQLGLKELPCSEAGGLIWVGLDPDSPPDFSTVEGELAADLDAFSMKDLFLFDHATFKVEANWKLLMDSMLDSYHVTRLHKDSLAQFSVDSENMIDRIGPHIRNAAHRGNFDKAAITDRFGAMRKMMVFSYIGFPNGIIVVSPHYISLGVVRPVDNQRTEIDYYQLYDAPPRDERYAGKMREAFDLMERVFAKEDYWAAEMCDKGLRSGTLEEVQLGGMEVQIRMFQDAVTECLEAHAA</sequence>
<dbReference type="Proteomes" id="UP000570166">
    <property type="component" value="Unassembled WGS sequence"/>
</dbReference>
<evidence type="ECO:0000256" key="6">
    <source>
        <dbReference type="ARBA" id="ARBA00023014"/>
    </source>
</evidence>
<keyword evidence="3" id="KW-0479">Metal-binding</keyword>
<evidence type="ECO:0000256" key="4">
    <source>
        <dbReference type="ARBA" id="ARBA00023002"/>
    </source>
</evidence>
<protein>
    <submittedName>
        <fullName evidence="8">Aromatic ring-hydroxylating dioxygenase subunit alpha</fullName>
    </submittedName>
</protein>
<dbReference type="SUPFAM" id="SSF50022">
    <property type="entry name" value="ISP domain"/>
    <property type="match status" value="1"/>
</dbReference>
<dbReference type="EMBL" id="JACEIB010000003">
    <property type="protein sequence ID" value="MBA2933754.1"/>
    <property type="molecule type" value="Genomic_DNA"/>
</dbReference>
<dbReference type="PANTHER" id="PTHR43756:SF5">
    <property type="entry name" value="CHOLINE MONOOXYGENASE, CHLOROPLASTIC"/>
    <property type="match status" value="1"/>
</dbReference>
<gene>
    <name evidence="8" type="ORF">HZF05_06535</name>
</gene>
<evidence type="ECO:0000313" key="8">
    <source>
        <dbReference type="EMBL" id="MBA2933754.1"/>
    </source>
</evidence>
<evidence type="ECO:0000256" key="2">
    <source>
        <dbReference type="ARBA" id="ARBA00022714"/>
    </source>
</evidence>
<keyword evidence="5" id="KW-0408">Iron</keyword>
<keyword evidence="4" id="KW-0560">Oxidoreductase</keyword>
<name>A0A838L3J2_9SPHN</name>
<accession>A0A838L3J2</accession>
<dbReference type="GO" id="GO:0005506">
    <property type="term" value="F:iron ion binding"/>
    <property type="evidence" value="ECO:0007669"/>
    <property type="project" value="InterPro"/>
</dbReference>
<organism evidence="8 9">
    <name type="scientific">Sphingomonas chungangi</name>
    <dbReference type="NCBI Taxonomy" id="2683589"/>
    <lineage>
        <taxon>Bacteria</taxon>
        <taxon>Pseudomonadati</taxon>
        <taxon>Pseudomonadota</taxon>
        <taxon>Alphaproteobacteria</taxon>
        <taxon>Sphingomonadales</taxon>
        <taxon>Sphingomonadaceae</taxon>
        <taxon>Sphingomonas</taxon>
    </lineage>
</organism>
<dbReference type="CDD" id="cd03469">
    <property type="entry name" value="Rieske_RO_Alpha_N"/>
    <property type="match status" value="1"/>
</dbReference>
<dbReference type="SUPFAM" id="SSF55961">
    <property type="entry name" value="Bet v1-like"/>
    <property type="match status" value="1"/>
</dbReference>
<dbReference type="Gene3D" id="3.90.380.10">
    <property type="entry name" value="Naphthalene 1,2-dioxygenase Alpha Subunit, Chain A, domain 1"/>
    <property type="match status" value="1"/>
</dbReference>
<comment type="caution">
    <text evidence="8">The sequence shown here is derived from an EMBL/GenBank/DDBJ whole genome shotgun (WGS) entry which is preliminary data.</text>
</comment>
<keyword evidence="9" id="KW-1185">Reference proteome</keyword>
<dbReference type="InterPro" id="IPR036922">
    <property type="entry name" value="Rieske_2Fe-2S_sf"/>
</dbReference>
<reference evidence="8 9" key="1">
    <citation type="submission" date="2020-07" db="EMBL/GenBank/DDBJ databases">
        <authorList>
            <person name="Sun Q."/>
        </authorList>
    </citation>
    <scope>NUCLEOTIDE SEQUENCE [LARGE SCALE GENOMIC DNA]</scope>
    <source>
        <strain evidence="8 9">CGMCC 1.13654</strain>
    </source>
</reference>
<feature type="domain" description="Rieske" evidence="7">
    <location>
        <begin position="59"/>
        <end position="168"/>
    </location>
</feature>
<keyword evidence="6" id="KW-0411">Iron-sulfur</keyword>
<dbReference type="GO" id="GO:0051213">
    <property type="term" value="F:dioxygenase activity"/>
    <property type="evidence" value="ECO:0007669"/>
    <property type="project" value="UniProtKB-KW"/>
</dbReference>
<evidence type="ECO:0000256" key="3">
    <source>
        <dbReference type="ARBA" id="ARBA00022723"/>
    </source>
</evidence>
<proteinExistence type="predicted"/>
<evidence type="ECO:0000256" key="1">
    <source>
        <dbReference type="ARBA" id="ARBA00001962"/>
    </source>
</evidence>
<dbReference type="PANTHER" id="PTHR43756">
    <property type="entry name" value="CHOLINE MONOOXYGENASE, CHLOROPLASTIC"/>
    <property type="match status" value="1"/>
</dbReference>
<dbReference type="Gene3D" id="2.102.10.10">
    <property type="entry name" value="Rieske [2Fe-2S] iron-sulphur domain"/>
    <property type="match status" value="1"/>
</dbReference>
<dbReference type="Pfam" id="PF00355">
    <property type="entry name" value="Rieske"/>
    <property type="match status" value="1"/>
</dbReference>
<dbReference type="PRINTS" id="PR00090">
    <property type="entry name" value="RNGDIOXGNASE"/>
</dbReference>
<dbReference type="RefSeq" id="WP_160363553.1">
    <property type="nucleotide sequence ID" value="NZ_JACEIB010000003.1"/>
</dbReference>
<keyword evidence="2" id="KW-0001">2Fe-2S</keyword>
<dbReference type="InterPro" id="IPR015879">
    <property type="entry name" value="Ring_hydroxy_dOase_asu_C_dom"/>
</dbReference>
<comment type="cofactor">
    <cofactor evidence="1">
        <name>Fe cation</name>
        <dbReference type="ChEBI" id="CHEBI:24875"/>
    </cofactor>
</comment>
<dbReference type="Pfam" id="PF00848">
    <property type="entry name" value="Ring_hydroxyl_A"/>
    <property type="match status" value="1"/>
</dbReference>
<dbReference type="InterPro" id="IPR001663">
    <property type="entry name" value="Rng_hydr_dOase-A"/>
</dbReference>
<evidence type="ECO:0000313" key="9">
    <source>
        <dbReference type="Proteomes" id="UP000570166"/>
    </source>
</evidence>